<dbReference type="GO" id="GO:0006813">
    <property type="term" value="P:potassium ion transport"/>
    <property type="evidence" value="ECO:0007669"/>
    <property type="project" value="InterPro"/>
</dbReference>
<keyword evidence="2" id="KW-0813">Transport</keyword>
<comment type="caution">
    <text evidence="9">The sequence shown here is derived from an EMBL/GenBank/DDBJ whole genome shotgun (WGS) entry which is preliminary data.</text>
</comment>
<evidence type="ECO:0000256" key="1">
    <source>
        <dbReference type="ARBA" id="ARBA00004141"/>
    </source>
</evidence>
<feature type="transmembrane region" description="Helical" evidence="7">
    <location>
        <begin position="34"/>
        <end position="52"/>
    </location>
</feature>
<protein>
    <submittedName>
        <fullName evidence="9">SLC13 family permease</fullName>
    </submittedName>
</protein>
<dbReference type="Proteomes" id="UP000265497">
    <property type="component" value="Unassembled WGS sequence"/>
</dbReference>
<keyword evidence="6 7" id="KW-0472">Membrane</keyword>
<feature type="transmembrane region" description="Helical" evidence="7">
    <location>
        <begin position="145"/>
        <end position="164"/>
    </location>
</feature>
<evidence type="ECO:0000256" key="5">
    <source>
        <dbReference type="ARBA" id="ARBA00022989"/>
    </source>
</evidence>
<accession>A0A3A1YK10</accession>
<feature type="transmembrane region" description="Helical" evidence="7">
    <location>
        <begin position="485"/>
        <end position="504"/>
    </location>
</feature>
<organism evidence="9 10">
    <name type="scientific">Capnocytophaga canis</name>
    <dbReference type="NCBI Taxonomy" id="1848903"/>
    <lineage>
        <taxon>Bacteria</taxon>
        <taxon>Pseudomonadati</taxon>
        <taxon>Bacteroidota</taxon>
        <taxon>Flavobacteriia</taxon>
        <taxon>Flavobacteriales</taxon>
        <taxon>Flavobacteriaceae</taxon>
        <taxon>Capnocytophaga</taxon>
    </lineage>
</organism>
<feature type="transmembrane region" description="Helical" evidence="7">
    <location>
        <begin position="607"/>
        <end position="627"/>
    </location>
</feature>
<dbReference type="PANTHER" id="PTHR43652:SF1">
    <property type="entry name" value="RESPONSE REGULATOR"/>
    <property type="match status" value="1"/>
</dbReference>
<evidence type="ECO:0000259" key="8">
    <source>
        <dbReference type="PROSITE" id="PS51202"/>
    </source>
</evidence>
<keyword evidence="5 7" id="KW-1133">Transmembrane helix</keyword>
<dbReference type="GeneID" id="97265385"/>
<feature type="transmembrane region" description="Helical" evidence="7">
    <location>
        <begin position="64"/>
        <end position="83"/>
    </location>
</feature>
<evidence type="ECO:0000256" key="2">
    <source>
        <dbReference type="ARBA" id="ARBA00022448"/>
    </source>
</evidence>
<feature type="domain" description="RCK C-terminal" evidence="8">
    <location>
        <begin position="228"/>
        <end position="321"/>
    </location>
</feature>
<comment type="subcellular location">
    <subcellularLocation>
        <location evidence="1">Membrane</location>
        <topology evidence="1">Multi-pass membrane protein</topology>
    </subcellularLocation>
</comment>
<name>A0A3A1YK10_9FLAO</name>
<sequence length="631" mass="68519">MISLSSTILGFDAYATLAILLVAAVFFVSGKVRADLVAVCSLVLLITFGILSPKDALSGFSNPVVIMMLGLFIVGGAIFQTGLAKMISSYFLKLAGDSEIKLLIIIMLVTASIGAFVSNTGTVALMLPIVISLAMASNKINISRLLMPMAFASSLGGVMTLIGTPPNLVIDEVLIEKGYPQLTFFSFTSVGVIGLVVGMLVIIPLSKILIKKKEKVGEGSEKNDKTPYDLVREYKLSKNLYKVQVQKDSPFVDKSLKELHTTEKYHINILEIRHKSPLGAPFFESNHQEVVNANSVIYEGDILYIQGKKDDVQQLIDDNKLQLLELKGNKDETEVLKFSDIGIAEVLVMPASKLVNVPVKKSRLREHFGLNILGIQRQDTYLLQDIKDEKIHTGDILLVQGTWDNIVKLGAERSQLVVLGHPLEEASKVTLTHKAPIAAVIMIAMVVAMMFDFIPIAPVTAVIIASILMVVSGALRNVEAAYQTINWESLVLIAGMLPMAMALEKTGVSHYVSEMLAQNLGNNPYILLAGIYFTTSVLTLFISNTATAVLLAPIAFESAVSLNFSPYPFLFAVAVAASLAFASPFATPPNALVMSAGRYKFMDYVKLGLPLQIIVGIIMIFVLPLIFPLNP</sequence>
<evidence type="ECO:0000256" key="7">
    <source>
        <dbReference type="SAM" id="Phobius"/>
    </source>
</evidence>
<dbReference type="AlphaFoldDB" id="A0A3A1YK10"/>
<dbReference type="PROSITE" id="PS51202">
    <property type="entry name" value="RCK_C"/>
    <property type="match status" value="2"/>
</dbReference>
<keyword evidence="3 7" id="KW-0812">Transmembrane</keyword>
<dbReference type="Gene3D" id="3.30.70.1450">
    <property type="entry name" value="Regulator of K+ conductance, C-terminal domain"/>
    <property type="match status" value="2"/>
</dbReference>
<dbReference type="InterPro" id="IPR036721">
    <property type="entry name" value="RCK_C_sf"/>
</dbReference>
<evidence type="ECO:0000256" key="6">
    <source>
        <dbReference type="ARBA" id="ARBA00023136"/>
    </source>
</evidence>
<feature type="transmembrane region" description="Helical" evidence="7">
    <location>
        <begin position="567"/>
        <end position="586"/>
    </location>
</feature>
<dbReference type="InterPro" id="IPR051679">
    <property type="entry name" value="DASS-Related_Transporters"/>
</dbReference>
<evidence type="ECO:0000313" key="9">
    <source>
        <dbReference type="EMBL" id="RIY37569.1"/>
    </source>
</evidence>
<feature type="transmembrane region" description="Helical" evidence="7">
    <location>
        <begin position="437"/>
        <end position="465"/>
    </location>
</feature>
<feature type="transmembrane region" description="Helical" evidence="7">
    <location>
        <begin position="103"/>
        <end position="133"/>
    </location>
</feature>
<feature type="transmembrane region" description="Helical" evidence="7">
    <location>
        <begin position="7"/>
        <end position="28"/>
    </location>
</feature>
<dbReference type="GO" id="GO:0008324">
    <property type="term" value="F:monoatomic cation transmembrane transporter activity"/>
    <property type="evidence" value="ECO:0007669"/>
    <property type="project" value="InterPro"/>
</dbReference>
<feature type="domain" description="RCK C-terminal" evidence="8">
    <location>
        <begin position="331"/>
        <end position="415"/>
    </location>
</feature>
<proteinExistence type="predicted"/>
<dbReference type="InterPro" id="IPR006037">
    <property type="entry name" value="RCK_C"/>
</dbReference>
<evidence type="ECO:0000256" key="3">
    <source>
        <dbReference type="ARBA" id="ARBA00022692"/>
    </source>
</evidence>
<keyword evidence="4" id="KW-0677">Repeat</keyword>
<feature type="transmembrane region" description="Helical" evidence="7">
    <location>
        <begin position="525"/>
        <end position="555"/>
    </location>
</feature>
<dbReference type="RefSeq" id="WP_095893259.1">
    <property type="nucleotide sequence ID" value="NZ_BOQK01000031.1"/>
</dbReference>
<dbReference type="GO" id="GO:0005886">
    <property type="term" value="C:plasma membrane"/>
    <property type="evidence" value="ECO:0007669"/>
    <property type="project" value="TreeGrafter"/>
</dbReference>
<gene>
    <name evidence="9" type="ORF">CKY20_02405</name>
</gene>
<evidence type="ECO:0000256" key="4">
    <source>
        <dbReference type="ARBA" id="ARBA00022737"/>
    </source>
</evidence>
<dbReference type="PANTHER" id="PTHR43652">
    <property type="entry name" value="BASIC AMINO ACID ANTIPORTER YFCC-RELATED"/>
    <property type="match status" value="1"/>
</dbReference>
<dbReference type="Pfam" id="PF02080">
    <property type="entry name" value="TrkA_C"/>
    <property type="match status" value="2"/>
</dbReference>
<dbReference type="Pfam" id="PF03600">
    <property type="entry name" value="CitMHS"/>
    <property type="match status" value="1"/>
</dbReference>
<evidence type="ECO:0000313" key="10">
    <source>
        <dbReference type="Proteomes" id="UP000265497"/>
    </source>
</evidence>
<reference evidence="9 10" key="1">
    <citation type="submission" date="2017-08" db="EMBL/GenBank/DDBJ databases">
        <title>Capnocytophaga canis 17-158 assembly.</title>
        <authorList>
            <person name="Gulvik C.A."/>
        </authorList>
    </citation>
    <scope>NUCLEOTIDE SEQUENCE [LARGE SCALE GENOMIC DNA]</scope>
    <source>
        <strain evidence="9 10">17-158</strain>
    </source>
</reference>
<dbReference type="SUPFAM" id="SSF116726">
    <property type="entry name" value="TrkA C-terminal domain-like"/>
    <property type="match status" value="2"/>
</dbReference>
<dbReference type="EMBL" id="NSDI01000002">
    <property type="protein sequence ID" value="RIY37569.1"/>
    <property type="molecule type" value="Genomic_DNA"/>
</dbReference>
<dbReference type="InterPro" id="IPR004680">
    <property type="entry name" value="Cit_transptr-like_dom"/>
</dbReference>
<feature type="transmembrane region" description="Helical" evidence="7">
    <location>
        <begin position="184"/>
        <end position="205"/>
    </location>
</feature>